<evidence type="ECO:0000259" key="4">
    <source>
        <dbReference type="Pfam" id="PF05175"/>
    </source>
</evidence>
<proteinExistence type="predicted"/>
<dbReference type="GO" id="GO:0008757">
    <property type="term" value="F:S-adenosylmethionine-dependent methyltransferase activity"/>
    <property type="evidence" value="ECO:0007669"/>
    <property type="project" value="InterPro"/>
</dbReference>
<keyword evidence="1 5" id="KW-0489">Methyltransferase</keyword>
<dbReference type="SUPFAM" id="SSF53335">
    <property type="entry name" value="S-adenosyl-L-methionine-dependent methyltransferases"/>
    <property type="match status" value="1"/>
</dbReference>
<sequence>MDMKKYDICGHEVALLSQPDVWSPHSAVEMTTYLVEAGYLRGLENRRVLDMGTGSGVIGILCGLLGAKSVALSDLSRSSVEQASKNAESNGVAARCVESDRFGGFDKGEDEYDLIICNPPVQPWLHTDPDRLLERASAADWNESSQDGRLLLDALIEESAAYLSKNSALITSCLTRHGHRKTIRLLDKH</sequence>
<protein>
    <submittedName>
        <fullName evidence="5">Release factor glutamine methyltransferase</fullName>
    </submittedName>
</protein>
<dbReference type="GO" id="GO:0032259">
    <property type="term" value="P:methylation"/>
    <property type="evidence" value="ECO:0007669"/>
    <property type="project" value="UniProtKB-KW"/>
</dbReference>
<evidence type="ECO:0000313" key="5">
    <source>
        <dbReference type="EMBL" id="VFK45407.1"/>
    </source>
</evidence>
<organism evidence="5">
    <name type="scientific">Candidatus Kentrum sp. TC</name>
    <dbReference type="NCBI Taxonomy" id="2126339"/>
    <lineage>
        <taxon>Bacteria</taxon>
        <taxon>Pseudomonadati</taxon>
        <taxon>Pseudomonadota</taxon>
        <taxon>Gammaproteobacteria</taxon>
        <taxon>Candidatus Kentrum</taxon>
    </lineage>
</organism>
<dbReference type="PANTHER" id="PTHR47816:SF4">
    <property type="entry name" value="RIBOSOMAL RNA SMALL SUBUNIT METHYLTRANSFERASE C"/>
    <property type="match status" value="1"/>
</dbReference>
<evidence type="ECO:0000256" key="1">
    <source>
        <dbReference type="ARBA" id="ARBA00022603"/>
    </source>
</evidence>
<accession>A0A450YV32</accession>
<dbReference type="AlphaFoldDB" id="A0A450YV32"/>
<dbReference type="EMBL" id="CAADFT010000048">
    <property type="protein sequence ID" value="VFK45407.1"/>
    <property type="molecule type" value="Genomic_DNA"/>
</dbReference>
<name>A0A450YV32_9GAMM</name>
<dbReference type="InterPro" id="IPR007848">
    <property type="entry name" value="Small_mtfrase_dom"/>
</dbReference>
<evidence type="ECO:0000256" key="3">
    <source>
        <dbReference type="ARBA" id="ARBA00022691"/>
    </source>
</evidence>
<dbReference type="CDD" id="cd02440">
    <property type="entry name" value="AdoMet_MTases"/>
    <property type="match status" value="1"/>
</dbReference>
<dbReference type="PANTHER" id="PTHR47816">
    <property type="entry name" value="RIBOSOMAL RNA SMALL SUBUNIT METHYLTRANSFERASE C"/>
    <property type="match status" value="1"/>
</dbReference>
<keyword evidence="2 5" id="KW-0808">Transferase</keyword>
<evidence type="ECO:0000256" key="2">
    <source>
        <dbReference type="ARBA" id="ARBA00022679"/>
    </source>
</evidence>
<dbReference type="Pfam" id="PF05175">
    <property type="entry name" value="MTS"/>
    <property type="match status" value="1"/>
</dbReference>
<keyword evidence="3" id="KW-0949">S-adenosyl-L-methionine</keyword>
<dbReference type="Gene3D" id="3.40.50.150">
    <property type="entry name" value="Vaccinia Virus protein VP39"/>
    <property type="match status" value="1"/>
</dbReference>
<gene>
    <name evidence="5" type="ORF">BECKTC1821E_GA0114239_10488</name>
</gene>
<dbReference type="InterPro" id="IPR029063">
    <property type="entry name" value="SAM-dependent_MTases_sf"/>
</dbReference>
<feature type="domain" description="Methyltransferase small" evidence="4">
    <location>
        <begin position="13"/>
        <end position="128"/>
    </location>
</feature>
<reference evidence="5" key="1">
    <citation type="submission" date="2019-02" db="EMBL/GenBank/DDBJ databases">
        <authorList>
            <person name="Gruber-Vodicka R. H."/>
            <person name="Seah K. B. B."/>
        </authorList>
    </citation>
    <scope>NUCLEOTIDE SEQUENCE</scope>
    <source>
        <strain evidence="5">BECK_BZ125</strain>
    </source>
</reference>
<dbReference type="InterPro" id="IPR046977">
    <property type="entry name" value="RsmC/RlmG"/>
</dbReference>